<comment type="caution">
    <text evidence="1">The sequence shown here is derived from an EMBL/GenBank/DDBJ whole genome shotgun (WGS) entry which is preliminary data.</text>
</comment>
<dbReference type="AlphaFoldDB" id="A0A370U8R6"/>
<protein>
    <submittedName>
        <fullName evidence="1">DUF1289 domain-containing protein</fullName>
    </submittedName>
</protein>
<sequence>MEQFELFRIESPCRGVCQSSAKGFCKGCLRSREERFHWHELNEVQRRQVIQLCKARWQRLLKARQERLLSDQERDLPYGMEGEEVQDLFTTPLDHPVKPSH</sequence>
<evidence type="ECO:0000313" key="2">
    <source>
        <dbReference type="Proteomes" id="UP000254326"/>
    </source>
</evidence>
<gene>
    <name evidence="1" type="ORF">DN730_10875</name>
</gene>
<name>A0A370U8R6_9GAMM</name>
<dbReference type="EMBL" id="QKRA01000004">
    <property type="protein sequence ID" value="RDL44128.1"/>
    <property type="molecule type" value="Genomic_DNA"/>
</dbReference>
<dbReference type="RefSeq" id="WP_115468166.1">
    <property type="nucleotide sequence ID" value="NZ_QKRA01000004.1"/>
</dbReference>
<keyword evidence="2" id="KW-1185">Reference proteome</keyword>
<organism evidence="1 2">
    <name type="scientific">Marinomonas piezotolerans</name>
    <dbReference type="NCBI Taxonomy" id="2213058"/>
    <lineage>
        <taxon>Bacteria</taxon>
        <taxon>Pseudomonadati</taxon>
        <taxon>Pseudomonadota</taxon>
        <taxon>Gammaproteobacteria</taxon>
        <taxon>Oceanospirillales</taxon>
        <taxon>Oceanospirillaceae</taxon>
        <taxon>Marinomonas</taxon>
    </lineage>
</organism>
<reference evidence="1 2" key="1">
    <citation type="submission" date="2018-06" db="EMBL/GenBank/DDBJ databases">
        <title>Marinomonas sp. YLB-05 draft genome sequence.</title>
        <authorList>
            <person name="Yu L."/>
            <person name="Tang X."/>
        </authorList>
    </citation>
    <scope>NUCLEOTIDE SEQUENCE [LARGE SCALE GENOMIC DNA]</scope>
    <source>
        <strain evidence="1 2">YLB-05</strain>
    </source>
</reference>
<accession>A0A370U8R6</accession>
<dbReference type="Proteomes" id="UP000254326">
    <property type="component" value="Unassembled WGS sequence"/>
</dbReference>
<evidence type="ECO:0000313" key="1">
    <source>
        <dbReference type="EMBL" id="RDL44128.1"/>
    </source>
</evidence>
<dbReference type="Pfam" id="PF06945">
    <property type="entry name" value="DUF1289"/>
    <property type="match status" value="1"/>
</dbReference>
<proteinExistence type="predicted"/>
<dbReference type="PANTHER" id="PTHR35175:SF1">
    <property type="entry name" value="OXIDOREDUCTASE"/>
    <property type="match status" value="1"/>
</dbReference>
<dbReference type="PANTHER" id="PTHR35175">
    <property type="entry name" value="DUF1289 DOMAIN-CONTAINING PROTEIN"/>
    <property type="match status" value="1"/>
</dbReference>
<dbReference type="OrthoDB" id="8911262at2"/>
<dbReference type="InterPro" id="IPR010710">
    <property type="entry name" value="DUF1289"/>
</dbReference>